<protein>
    <recommendedName>
        <fullName evidence="5">Lipoprotein</fullName>
    </recommendedName>
</protein>
<accession>A0ABW5VUJ8</accession>
<sequence length="205" mass="21240">MRLLLGVLGLVGLLSGCTSDADAANFPAPEEYGTVEQLVADADVVAVVQAGDADVDVVDRVPFTRTELQLRKVLLGAVAKNASLAVTQVGSAESPPGAGLSAVLQEGQEYVVVLHRTAAGEFEVVGPGVWRADTLGASLTLHAATLTCVPAAIPRVTTPWELEVQLGKAAEALGTSEIGRPDPQQEAKAAPAPDWTHDAQPRGHR</sequence>
<evidence type="ECO:0000256" key="2">
    <source>
        <dbReference type="SAM" id="SignalP"/>
    </source>
</evidence>
<keyword evidence="4" id="KW-1185">Reference proteome</keyword>
<evidence type="ECO:0008006" key="5">
    <source>
        <dbReference type="Google" id="ProtNLM"/>
    </source>
</evidence>
<feature type="chain" id="PRO_5045694550" description="Lipoprotein" evidence="2">
    <location>
        <begin position="24"/>
        <end position="205"/>
    </location>
</feature>
<dbReference type="EMBL" id="JBHUOG010000002">
    <property type="protein sequence ID" value="MFD2795313.1"/>
    <property type="molecule type" value="Genomic_DNA"/>
</dbReference>
<evidence type="ECO:0000313" key="3">
    <source>
        <dbReference type="EMBL" id="MFD2795313.1"/>
    </source>
</evidence>
<name>A0ABW5VUJ8_9MICO</name>
<evidence type="ECO:0000313" key="4">
    <source>
        <dbReference type="Proteomes" id="UP001597479"/>
    </source>
</evidence>
<dbReference type="Proteomes" id="UP001597479">
    <property type="component" value="Unassembled WGS sequence"/>
</dbReference>
<feature type="region of interest" description="Disordered" evidence="1">
    <location>
        <begin position="173"/>
        <end position="205"/>
    </location>
</feature>
<keyword evidence="2" id="KW-0732">Signal</keyword>
<reference evidence="4" key="1">
    <citation type="journal article" date="2019" name="Int. J. Syst. Evol. Microbiol.">
        <title>The Global Catalogue of Microorganisms (GCM) 10K type strain sequencing project: providing services to taxonomists for standard genome sequencing and annotation.</title>
        <authorList>
            <consortium name="The Broad Institute Genomics Platform"/>
            <consortium name="The Broad Institute Genome Sequencing Center for Infectious Disease"/>
            <person name="Wu L."/>
            <person name="Ma J."/>
        </authorList>
    </citation>
    <scope>NUCLEOTIDE SEQUENCE [LARGE SCALE GENOMIC DNA]</scope>
    <source>
        <strain evidence="4">CCM 7044</strain>
    </source>
</reference>
<dbReference type="PROSITE" id="PS51257">
    <property type="entry name" value="PROKAR_LIPOPROTEIN"/>
    <property type="match status" value="1"/>
</dbReference>
<gene>
    <name evidence="3" type="ORF">ACFS27_17270</name>
</gene>
<feature type="signal peptide" evidence="2">
    <location>
        <begin position="1"/>
        <end position="23"/>
    </location>
</feature>
<organism evidence="3 4">
    <name type="scientific">Promicromonospora vindobonensis</name>
    <dbReference type="NCBI Taxonomy" id="195748"/>
    <lineage>
        <taxon>Bacteria</taxon>
        <taxon>Bacillati</taxon>
        <taxon>Actinomycetota</taxon>
        <taxon>Actinomycetes</taxon>
        <taxon>Micrococcales</taxon>
        <taxon>Promicromonosporaceae</taxon>
        <taxon>Promicromonospora</taxon>
    </lineage>
</organism>
<proteinExistence type="predicted"/>
<comment type="caution">
    <text evidence="3">The sequence shown here is derived from an EMBL/GenBank/DDBJ whole genome shotgun (WGS) entry which is preliminary data.</text>
</comment>
<dbReference type="RefSeq" id="WP_377185275.1">
    <property type="nucleotide sequence ID" value="NZ_JBHUOG010000002.1"/>
</dbReference>
<evidence type="ECO:0000256" key="1">
    <source>
        <dbReference type="SAM" id="MobiDB-lite"/>
    </source>
</evidence>
<feature type="compositionally biased region" description="Basic and acidic residues" evidence="1">
    <location>
        <begin position="195"/>
        <end position="205"/>
    </location>
</feature>